<organism evidence="3 4">
    <name type="scientific">Niabella ginsengisoli</name>
    <dbReference type="NCBI Taxonomy" id="522298"/>
    <lineage>
        <taxon>Bacteria</taxon>
        <taxon>Pseudomonadati</taxon>
        <taxon>Bacteroidota</taxon>
        <taxon>Chitinophagia</taxon>
        <taxon>Chitinophagales</taxon>
        <taxon>Chitinophagaceae</taxon>
        <taxon>Niabella</taxon>
    </lineage>
</organism>
<accession>A0ABS9SEB6</accession>
<dbReference type="PROSITE" id="PS51257">
    <property type="entry name" value="PROKAR_LIPOPROTEIN"/>
    <property type="match status" value="1"/>
</dbReference>
<sequence>MKRNLWLLTLLISGFFLLTGCSKDNDDSPTIEGTWKIQKSVSTVYINGTVDNESGETINYNSGSTLTLKEGKITIVVDEPEDSYTDSGTYTYANDKLTIQYTEGEEDRDEFTIQKLTNTSLILVNEIIDTWEGNTYKEVTEIQLTR</sequence>
<evidence type="ECO:0000256" key="1">
    <source>
        <dbReference type="SAM" id="SignalP"/>
    </source>
</evidence>
<dbReference type="Pfam" id="PF13648">
    <property type="entry name" value="Lipocalin_4"/>
    <property type="match status" value="1"/>
</dbReference>
<name>A0ABS9SEB6_9BACT</name>
<comment type="caution">
    <text evidence="3">The sequence shown here is derived from an EMBL/GenBank/DDBJ whole genome shotgun (WGS) entry which is preliminary data.</text>
</comment>
<protein>
    <submittedName>
        <fullName evidence="3">Lipocalin family protein</fullName>
    </submittedName>
</protein>
<evidence type="ECO:0000313" key="3">
    <source>
        <dbReference type="EMBL" id="MCH5596696.1"/>
    </source>
</evidence>
<dbReference type="RefSeq" id="WP_240826118.1">
    <property type="nucleotide sequence ID" value="NZ_JAKWBL010000001.1"/>
</dbReference>
<feature type="signal peptide" evidence="1">
    <location>
        <begin position="1"/>
        <end position="22"/>
    </location>
</feature>
<dbReference type="EMBL" id="JAKWBL010000001">
    <property type="protein sequence ID" value="MCH5596696.1"/>
    <property type="molecule type" value="Genomic_DNA"/>
</dbReference>
<evidence type="ECO:0000259" key="2">
    <source>
        <dbReference type="Pfam" id="PF13648"/>
    </source>
</evidence>
<keyword evidence="4" id="KW-1185">Reference proteome</keyword>
<gene>
    <name evidence="3" type="ORF">MKP09_01550</name>
</gene>
<feature type="domain" description="Lipocalin-like" evidence="2">
    <location>
        <begin position="31"/>
        <end position="123"/>
    </location>
</feature>
<proteinExistence type="predicted"/>
<reference evidence="3 4" key="1">
    <citation type="submission" date="2022-02" db="EMBL/GenBank/DDBJ databases">
        <authorList>
            <person name="Min J."/>
        </authorList>
    </citation>
    <scope>NUCLEOTIDE SEQUENCE [LARGE SCALE GENOMIC DNA]</scope>
    <source>
        <strain evidence="3 4">GR10-1</strain>
    </source>
</reference>
<dbReference type="Proteomes" id="UP001202248">
    <property type="component" value="Unassembled WGS sequence"/>
</dbReference>
<keyword evidence="1" id="KW-0732">Signal</keyword>
<feature type="chain" id="PRO_5045640998" evidence="1">
    <location>
        <begin position="23"/>
        <end position="146"/>
    </location>
</feature>
<evidence type="ECO:0000313" key="4">
    <source>
        <dbReference type="Proteomes" id="UP001202248"/>
    </source>
</evidence>
<dbReference type="InterPro" id="IPR024311">
    <property type="entry name" value="Lipocalin-like"/>
</dbReference>